<feature type="coiled-coil region" evidence="1">
    <location>
        <begin position="48"/>
        <end position="75"/>
    </location>
</feature>
<dbReference type="AlphaFoldDB" id="A0A0C1EQS6"/>
<dbReference type="RefSeq" id="WP_013924587.1">
    <property type="nucleotide sequence ID" value="NZ_JSAM01000017.1"/>
</dbReference>
<dbReference type="EMBL" id="JSAM01000017">
    <property type="protein sequence ID" value="KIA78519.1"/>
    <property type="molecule type" value="Genomic_DNA"/>
</dbReference>
<sequence length="573" mass="66994">MLKISIQDILKTATFSPTGSHSYLYYKGRQVRLFETKAVQIPFKKISALKMLKSLQKQEKELKKLTKEEREALQRFLFRVQAKKQSSGLIRLLSKIQNFLSFQGFLTSAEIADKMLKFLSSKNVTPCQIAIPASISMKKGPLLPEKPLKQFIADYLQNFITDTFSPPETQSTLPLVNELHSAVIKNYPLHNQIDLKKIQELALHVVMRKTITILQTVEKDNFDSILASFSDKIRFHFVLSPSFNLTEEIIRRLKTSQSQKLRKDIKNFVSSFLMPYLQGRITQDNEHLQRQPMLQLLYQHFGKCHHFRRKTGKVIALEAYIIEAVRAMDLYLRNIHYTKHGDVYTPPFKESIIAEILSPLHIALEKDFLLTFKKEQLKLKIHAALINYQQKQIRAFQKAFEEICEIKQQAILNSQLENNIVFTTPLESFRCFIQLLKTPQEMKVFIYEEKYRLILKEGSTYYCALHSQDKMQWDAQFNLPTDLQESPLNPSLRYLGVKFYCDKEGLTYYINTTGKFVQATPNQILRIQTLAESIEQKKECLLFGIDRYAPDLYQEQLGFYKIYQNTLFPKMNF</sequence>
<dbReference type="Proteomes" id="UP000031307">
    <property type="component" value="Unassembled WGS sequence"/>
</dbReference>
<protein>
    <submittedName>
        <fullName evidence="2">Uncharacterized protein</fullName>
    </submittedName>
</protein>
<proteinExistence type="predicted"/>
<evidence type="ECO:0000313" key="3">
    <source>
        <dbReference type="Proteomes" id="UP000031307"/>
    </source>
</evidence>
<gene>
    <name evidence="2" type="ORF">DB43_DW00150</name>
</gene>
<accession>A0A0C1EQS6</accession>
<evidence type="ECO:0000256" key="1">
    <source>
        <dbReference type="SAM" id="Coils"/>
    </source>
</evidence>
<comment type="caution">
    <text evidence="2">The sequence shown here is derived from an EMBL/GenBank/DDBJ whole genome shotgun (WGS) entry which is preliminary data.</text>
</comment>
<organism evidence="2 3">
    <name type="scientific">Parachlamydia acanthamoebae</name>
    <dbReference type="NCBI Taxonomy" id="83552"/>
    <lineage>
        <taxon>Bacteria</taxon>
        <taxon>Pseudomonadati</taxon>
        <taxon>Chlamydiota</taxon>
        <taxon>Chlamydiia</taxon>
        <taxon>Parachlamydiales</taxon>
        <taxon>Parachlamydiaceae</taxon>
        <taxon>Parachlamydia</taxon>
    </lineage>
</organism>
<keyword evidence="1" id="KW-0175">Coiled coil</keyword>
<dbReference type="PATRIC" id="fig|83552.4.peg.277"/>
<evidence type="ECO:0000313" key="2">
    <source>
        <dbReference type="EMBL" id="KIA78519.1"/>
    </source>
</evidence>
<name>A0A0C1EQS6_9BACT</name>
<reference evidence="2 3" key="1">
    <citation type="journal article" date="2014" name="Mol. Biol. Evol.">
        <title>Massive expansion of Ubiquitination-related gene families within the Chlamydiae.</title>
        <authorList>
            <person name="Domman D."/>
            <person name="Collingro A."/>
            <person name="Lagkouvardos I."/>
            <person name="Gehre L."/>
            <person name="Weinmaier T."/>
            <person name="Rattei T."/>
            <person name="Subtil A."/>
            <person name="Horn M."/>
        </authorList>
    </citation>
    <scope>NUCLEOTIDE SEQUENCE [LARGE SCALE GENOMIC DNA]</scope>
    <source>
        <strain evidence="2 3">OEW1</strain>
    </source>
</reference>